<dbReference type="Gene3D" id="3.40.50.12780">
    <property type="entry name" value="N-terminal domain of ligase-like"/>
    <property type="match status" value="1"/>
</dbReference>
<dbReference type="InterPro" id="IPR009081">
    <property type="entry name" value="PP-bd_ACP"/>
</dbReference>
<dbReference type="SUPFAM" id="SSF47336">
    <property type="entry name" value="ACP-like"/>
    <property type="match status" value="1"/>
</dbReference>
<dbReference type="Pfam" id="PF00550">
    <property type="entry name" value="PP-binding"/>
    <property type="match status" value="1"/>
</dbReference>
<protein>
    <submittedName>
        <fullName evidence="4">Acetyl-CoA synthetase-like protein</fullName>
    </submittedName>
</protein>
<organism evidence="4 5">
    <name type="scientific">Glonium stellatum</name>
    <dbReference type="NCBI Taxonomy" id="574774"/>
    <lineage>
        <taxon>Eukaryota</taxon>
        <taxon>Fungi</taxon>
        <taxon>Dikarya</taxon>
        <taxon>Ascomycota</taxon>
        <taxon>Pezizomycotina</taxon>
        <taxon>Dothideomycetes</taxon>
        <taxon>Pleosporomycetidae</taxon>
        <taxon>Gloniales</taxon>
        <taxon>Gloniaceae</taxon>
        <taxon>Glonium</taxon>
    </lineage>
</organism>
<dbReference type="Proteomes" id="UP000250140">
    <property type="component" value="Unassembled WGS sequence"/>
</dbReference>
<dbReference type="InterPro" id="IPR042099">
    <property type="entry name" value="ANL_N_sf"/>
</dbReference>
<feature type="domain" description="Carrier" evidence="3">
    <location>
        <begin position="568"/>
        <end position="646"/>
    </location>
</feature>
<dbReference type="InterPro" id="IPR013120">
    <property type="entry name" value="FAR_NAD-bd"/>
</dbReference>
<dbReference type="PROSITE" id="PS50075">
    <property type="entry name" value="CARRIER"/>
    <property type="match status" value="1"/>
</dbReference>
<dbReference type="Gene3D" id="3.40.50.720">
    <property type="entry name" value="NAD(P)-binding Rossmann-like Domain"/>
    <property type="match status" value="1"/>
</dbReference>
<dbReference type="InterPro" id="IPR000873">
    <property type="entry name" value="AMP-dep_synth/lig_dom"/>
</dbReference>
<gene>
    <name evidence="4" type="ORF">AOQ84DRAFT_400539</name>
</gene>
<dbReference type="InterPro" id="IPR036291">
    <property type="entry name" value="NAD(P)-bd_dom_sf"/>
</dbReference>
<evidence type="ECO:0000259" key="3">
    <source>
        <dbReference type="PROSITE" id="PS50075"/>
    </source>
</evidence>
<evidence type="ECO:0000313" key="5">
    <source>
        <dbReference type="Proteomes" id="UP000250140"/>
    </source>
</evidence>
<dbReference type="Pfam" id="PF23562">
    <property type="entry name" value="AMP-binding_C_3"/>
    <property type="match status" value="1"/>
</dbReference>
<evidence type="ECO:0000313" key="4">
    <source>
        <dbReference type="EMBL" id="OCL03669.1"/>
    </source>
</evidence>
<dbReference type="InterPro" id="IPR006162">
    <property type="entry name" value="Ppantetheine_attach_site"/>
</dbReference>
<dbReference type="Gene3D" id="1.10.1200.10">
    <property type="entry name" value="ACP-like"/>
    <property type="match status" value="1"/>
</dbReference>
<dbReference type="SUPFAM" id="SSF56801">
    <property type="entry name" value="Acetyl-CoA synthetase-like"/>
    <property type="match status" value="1"/>
</dbReference>
<name>A0A8E2ERU2_9PEZI</name>
<dbReference type="PANTHER" id="PTHR43439">
    <property type="entry name" value="PHENYLACETATE-COENZYME A LIGASE"/>
    <property type="match status" value="1"/>
</dbReference>
<keyword evidence="2" id="KW-0597">Phosphoprotein</keyword>
<dbReference type="OrthoDB" id="429813at2759"/>
<dbReference type="InterPro" id="IPR020806">
    <property type="entry name" value="PKS_PP-bd"/>
</dbReference>
<evidence type="ECO:0000256" key="2">
    <source>
        <dbReference type="ARBA" id="ARBA00022553"/>
    </source>
</evidence>
<dbReference type="SUPFAM" id="SSF51735">
    <property type="entry name" value="NAD(P)-binding Rossmann-fold domains"/>
    <property type="match status" value="1"/>
</dbReference>
<dbReference type="SMART" id="SM00823">
    <property type="entry name" value="PKS_PP"/>
    <property type="match status" value="1"/>
</dbReference>
<proteinExistence type="predicted"/>
<accession>A0A8E2ERU2</accession>
<dbReference type="GO" id="GO:0031177">
    <property type="term" value="F:phosphopantetheine binding"/>
    <property type="evidence" value="ECO:0007669"/>
    <property type="project" value="InterPro"/>
</dbReference>
<dbReference type="AlphaFoldDB" id="A0A8E2ERU2"/>
<dbReference type="InterPro" id="IPR051414">
    <property type="entry name" value="Adenylate-forming_Reductase"/>
</dbReference>
<keyword evidence="5" id="KW-1185">Reference proteome</keyword>
<dbReference type="PROSITE" id="PS00012">
    <property type="entry name" value="PHOSPHOPANTETHEINE"/>
    <property type="match status" value="1"/>
</dbReference>
<sequence>MDTNYFVCTLDQAISRKNTNRRPCTITDFISQQSQHAGGLPAVGFPSLTKEDDQRDYKILTFVDVDRGSQVVAERLLEIAGGVLLEKQTVALLSPSSAEFLFVWLALVRLGHSVLLLAPQCEPSAIVHLCRTCNASFLFYAMAYSEQASVSKQAMEQDKNWTRAFNTLPLPFFDHEDVFDVIGQFPTKHFIRPSAEESSVAYYHHTSGTSAGLPKLVPQSHRTALGVLPHLPQGTQSATFTTTPLYHGGIADLLRAWTSDAMIWLFPGRNMSITVQQVVRCLIIATKSSEDKQTPPVKYFSSVPYILQMMEADRRGVQFLESMDIVGVGGAALPAEVGDRLVRRGINLVSRFGSAECGFLLSSYRDFMVDKEWQYLRNIADARLLKFEEQDNGMYELVVLPGWPHIAKTNRADGSFATADLFIPHSTIPNAWKYHSRADSQLTLITGKKFDPAPLESAIATSPFIDDVLIFGNGRAFPGALLFRSESSIGLMDNELSQLISPIVEKLNREGQDHTRIPLNMLIPMPYQVVGLTKSSKGAVLRARAEEQYAQTIHDAYSKVDLANSGNIASEDVSQYILRMIEGITAKDTPLTDEKDLFSYGIDSVSSMQIRNGLRKLLPNLNELPFNIVEDCGTVERLAEYVMKQRYGEGHGKTEDEEQLMLDMVRDYGIFQESMGQPTVSTSSNDALAGETVVLTGATGALGAHILELCRKSDKFSKIYCLVRGADAHAARERVSKSLEKRGLQDLSPERCFNQKVFVLQSELGAPQLGLSKALYEGLAREVTTIIHVAWTVNFRMRLRSFAKDNIGGVRNLFDLALKVPRTVPPRFAFCSSTASVANYHLQEVPERILDETSSASPLGYSRSKWVAEQICLRAHESTRLHSRIAIFRVGQLSGDTKRGIWNAKEAWPMMLSSAHLIGCLPALQDEPLSWLPIDIAAEAFMQAIAAMDQGGDEIKVYHILNPYQRPEWVEMLEWLKKTVRFDTVSPQEWIKRLENYKGIDEHPVLKLLGHWKQAYCGATETANKAYPLFCLEKTYRAAPVLRAVRPVDEEYFRKIWFWLKSHVPTS</sequence>
<reference evidence="4 5" key="1">
    <citation type="journal article" date="2016" name="Nat. Commun.">
        <title>Ectomycorrhizal ecology is imprinted in the genome of the dominant symbiotic fungus Cenococcum geophilum.</title>
        <authorList>
            <consortium name="DOE Joint Genome Institute"/>
            <person name="Peter M."/>
            <person name="Kohler A."/>
            <person name="Ohm R.A."/>
            <person name="Kuo A."/>
            <person name="Krutzmann J."/>
            <person name="Morin E."/>
            <person name="Arend M."/>
            <person name="Barry K.W."/>
            <person name="Binder M."/>
            <person name="Choi C."/>
            <person name="Clum A."/>
            <person name="Copeland A."/>
            <person name="Grisel N."/>
            <person name="Haridas S."/>
            <person name="Kipfer T."/>
            <person name="LaButti K."/>
            <person name="Lindquist E."/>
            <person name="Lipzen A."/>
            <person name="Maire R."/>
            <person name="Meier B."/>
            <person name="Mihaltcheva S."/>
            <person name="Molinier V."/>
            <person name="Murat C."/>
            <person name="Poggeler S."/>
            <person name="Quandt C.A."/>
            <person name="Sperisen C."/>
            <person name="Tritt A."/>
            <person name="Tisserant E."/>
            <person name="Crous P.W."/>
            <person name="Henrissat B."/>
            <person name="Nehls U."/>
            <person name="Egli S."/>
            <person name="Spatafora J.W."/>
            <person name="Grigoriev I.V."/>
            <person name="Martin F.M."/>
        </authorList>
    </citation>
    <scope>NUCLEOTIDE SEQUENCE [LARGE SCALE GENOMIC DNA]</scope>
    <source>
        <strain evidence="4 5">CBS 207.34</strain>
    </source>
</reference>
<dbReference type="Pfam" id="PF07993">
    <property type="entry name" value="NAD_binding_4"/>
    <property type="match status" value="1"/>
</dbReference>
<keyword evidence="1" id="KW-0596">Phosphopantetheine</keyword>
<dbReference type="PANTHER" id="PTHR43439:SF2">
    <property type="entry name" value="ENZYME, PUTATIVE (JCVI)-RELATED"/>
    <property type="match status" value="1"/>
</dbReference>
<evidence type="ECO:0000256" key="1">
    <source>
        <dbReference type="ARBA" id="ARBA00022450"/>
    </source>
</evidence>
<dbReference type="EMBL" id="KV750699">
    <property type="protein sequence ID" value="OCL03669.1"/>
    <property type="molecule type" value="Genomic_DNA"/>
</dbReference>
<dbReference type="Pfam" id="PF00501">
    <property type="entry name" value="AMP-binding"/>
    <property type="match status" value="1"/>
</dbReference>
<dbReference type="InterPro" id="IPR036736">
    <property type="entry name" value="ACP-like_sf"/>
</dbReference>